<dbReference type="AlphaFoldDB" id="A2CI62"/>
<dbReference type="RefSeq" id="YP_001019151.1">
    <property type="nucleotide sequence ID" value="NC_008822.1"/>
</dbReference>
<keyword evidence="1" id="KW-0934">Plastid</keyword>
<sequence length="102" mass="11961">MPYLFLKGLLLFQKEREKKDIGPLLMFPYFAKFQGLVELIAFALRLPPASFQLTKWWLQVFHLSFSLHGKQQVVPSFLAYADQNNQKNKIKHLNSNHLNSNE</sequence>
<reference evidence="1" key="1">
    <citation type="journal article" date="2006" name="Mol. Biol. Evol.">
        <title>The chloroplast genome sequence of Chara vulgaris sheds new light into the closest green algal relatives of land plants.</title>
        <authorList>
            <person name="Turmel M."/>
            <person name="Otis C."/>
            <person name="Lemieux C."/>
        </authorList>
    </citation>
    <scope>NUCLEOTIDE SEQUENCE</scope>
    <source>
        <strain evidence="1">SAG 48.80</strain>
    </source>
</reference>
<gene>
    <name evidence="1" type="primary">orf102</name>
</gene>
<evidence type="ECO:0000313" key="1">
    <source>
        <dbReference type="EMBL" id="ABM87984.1"/>
    </source>
</evidence>
<geneLocation type="chloroplast" evidence="1"/>
<dbReference type="EMBL" id="DQ422812">
    <property type="protein sequence ID" value="ABM87984.1"/>
    <property type="molecule type" value="Genomic_DNA"/>
</dbReference>
<name>A2CI62_CHLAT</name>
<protein>
    <submittedName>
        <fullName evidence="1">Uncharacterized protein</fullName>
    </submittedName>
</protein>
<organism evidence="1">
    <name type="scientific">Chlorokybus atmophyticus</name>
    <name type="common">Soil alga</name>
    <dbReference type="NCBI Taxonomy" id="3144"/>
    <lineage>
        <taxon>Eukaryota</taxon>
        <taxon>Viridiplantae</taxon>
        <taxon>Streptophyta</taxon>
        <taxon>Chlorokybophyceae</taxon>
        <taxon>Chlorokybales</taxon>
        <taxon>Chlorokybaceae</taxon>
        <taxon>Chlorokybus</taxon>
    </lineage>
</organism>
<keyword evidence="1" id="KW-0150">Chloroplast</keyword>
<dbReference type="GeneID" id="4783191"/>
<reference evidence="1" key="2">
    <citation type="journal article" date="2007" name="BMC Biol.">
        <title>A clade uniting the green algae Mesostigma viride and Chlorokybus atmophyticus represents the deepest branch of the Streptophyta in chloroplast genome-based phylogenies.</title>
        <authorList>
            <person name="Lemieux C."/>
            <person name="Otis C."/>
            <person name="Turmel M."/>
        </authorList>
    </citation>
    <scope>NUCLEOTIDE SEQUENCE [LARGE SCALE GENOMIC DNA]</scope>
    <source>
        <strain evidence="1">SAG 48.80</strain>
    </source>
</reference>
<accession>A2CI62</accession>
<proteinExistence type="predicted"/>